<keyword evidence="1" id="KW-0472">Membrane</keyword>
<feature type="transmembrane region" description="Helical" evidence="1">
    <location>
        <begin position="15"/>
        <end position="37"/>
    </location>
</feature>
<keyword evidence="1" id="KW-1133">Transmembrane helix</keyword>
<proteinExistence type="predicted"/>
<sequence>MLDLFLKNNNFVLDAIFKDFCIFVKWMLIFGNIFIVYEE</sequence>
<dbReference type="Proteomes" id="UP000012153">
    <property type="component" value="Unassembled WGS sequence"/>
</dbReference>
<accession>M6U5T8</accession>
<name>M6U5T8_9LEPT</name>
<comment type="caution">
    <text evidence="2">The sequence shown here is derived from an EMBL/GenBank/DDBJ whole genome shotgun (WGS) entry which is preliminary data.</text>
</comment>
<reference evidence="2 3" key="1">
    <citation type="submission" date="2013-01" db="EMBL/GenBank/DDBJ databases">
        <authorList>
            <person name="Harkins D.M."/>
            <person name="Durkin A.S."/>
            <person name="Brinkac L.M."/>
            <person name="Haft D.H."/>
            <person name="Selengut J.D."/>
            <person name="Sanka R."/>
            <person name="DePew J."/>
            <person name="Purushe J."/>
            <person name="Matthias M.A."/>
            <person name="Vinetz J.M."/>
            <person name="Sutton G.G."/>
            <person name="Nierman W.C."/>
            <person name="Fouts D.E."/>
        </authorList>
    </citation>
    <scope>NUCLEOTIDE SEQUENCE [LARGE SCALE GENOMIC DNA]</scope>
    <source>
        <strain evidence="2 3">ZUN142</strain>
    </source>
</reference>
<gene>
    <name evidence="2" type="ORF">LEP1GSC186_4022</name>
</gene>
<protein>
    <submittedName>
        <fullName evidence="2">Uncharacterized protein</fullName>
    </submittedName>
</protein>
<keyword evidence="1" id="KW-0812">Transmembrane</keyword>
<dbReference type="EMBL" id="AHOP02000036">
    <property type="protein sequence ID" value="EMO40397.1"/>
    <property type="molecule type" value="Genomic_DNA"/>
</dbReference>
<organism evidence="2 3">
    <name type="scientific">Leptospira noguchii serovar Autumnalis str. ZUN142</name>
    <dbReference type="NCBI Taxonomy" id="1085540"/>
    <lineage>
        <taxon>Bacteria</taxon>
        <taxon>Pseudomonadati</taxon>
        <taxon>Spirochaetota</taxon>
        <taxon>Spirochaetia</taxon>
        <taxon>Leptospirales</taxon>
        <taxon>Leptospiraceae</taxon>
        <taxon>Leptospira</taxon>
    </lineage>
</organism>
<dbReference type="AlphaFoldDB" id="M6U5T8"/>
<evidence type="ECO:0000313" key="2">
    <source>
        <dbReference type="EMBL" id="EMO40397.1"/>
    </source>
</evidence>
<evidence type="ECO:0000313" key="3">
    <source>
        <dbReference type="Proteomes" id="UP000012153"/>
    </source>
</evidence>
<evidence type="ECO:0000256" key="1">
    <source>
        <dbReference type="SAM" id="Phobius"/>
    </source>
</evidence>